<dbReference type="SUPFAM" id="SSF111369">
    <property type="entry name" value="HlyD-like secretion proteins"/>
    <property type="match status" value="1"/>
</dbReference>
<keyword evidence="3" id="KW-0472">Membrane</keyword>
<sequence length="391" mass="41981">MSRTTVLKVVLPFLVLGVGVAILMALFASRQAPVKEVREFAGVLVETVTVQRGDHIVTVAATGTVQARQQTEIVAQVSGRVTKLADEFIAGGMFGKGDILFLLEDIDYRLAVEQAEADLAAAELELAMVKGRARVARDEWQRLQMGKGDPNPLVLYEPQLKNAEGRVTAAKAALKQAGINLQRTEVRAPFNCLVLSEGIDLGQYVRAGATVGTLLGTDTAEIVVPLPLDALPWLDIPRGAGQGAAATVRFVAGTLNYDWPGKVVRTLGEVDPLGRMARVVVAVDDPYLRQQPATDERPPLAVGSFVDLELQGKQLPAVSVLPRRALRDDNTVWIVDSDSLLHIRSVQVLRRERDSVIIGSGLQDGERVIVSALAGAAEGLKVRVRGEEAGT</sequence>
<evidence type="ECO:0000256" key="3">
    <source>
        <dbReference type="SAM" id="Phobius"/>
    </source>
</evidence>
<keyword evidence="6" id="KW-1185">Reference proteome</keyword>
<evidence type="ECO:0000313" key="6">
    <source>
        <dbReference type="Proteomes" id="UP000182517"/>
    </source>
</evidence>
<comment type="similarity">
    <text evidence="1">Belongs to the membrane fusion protein (MFP) (TC 8.A.1) family.</text>
</comment>
<dbReference type="Gene3D" id="1.10.287.470">
    <property type="entry name" value="Helix hairpin bin"/>
    <property type="match status" value="1"/>
</dbReference>
<dbReference type="EMBL" id="CP015519">
    <property type="protein sequence ID" value="APG27729.1"/>
    <property type="molecule type" value="Genomic_DNA"/>
</dbReference>
<dbReference type="GO" id="GO:1990281">
    <property type="term" value="C:efflux pump complex"/>
    <property type="evidence" value="ECO:0007669"/>
    <property type="project" value="TreeGrafter"/>
</dbReference>
<reference evidence="5 6" key="1">
    <citation type="journal article" date="2017" name="Genome Announc.">
        <title>Complete Genome Sequences of Two Acetylene-Fermenting Pelobacter acetylenicus Strains.</title>
        <authorList>
            <person name="Sutton J.M."/>
            <person name="Baesman S.M."/>
            <person name="Fierst J.L."/>
            <person name="Poret-Peterson A.T."/>
            <person name="Oremland R.S."/>
            <person name="Dunlap D.S."/>
            <person name="Akob D.M."/>
        </authorList>
    </citation>
    <scope>NUCLEOTIDE SEQUENCE [LARGE SCALE GENOMIC DNA]</scope>
    <source>
        <strain evidence="5 6">SFB93</strain>
    </source>
</reference>
<dbReference type="Gene3D" id="2.40.420.20">
    <property type="match status" value="1"/>
</dbReference>
<evidence type="ECO:0000256" key="1">
    <source>
        <dbReference type="ARBA" id="ARBA00009477"/>
    </source>
</evidence>
<feature type="transmembrane region" description="Helical" evidence="3">
    <location>
        <begin position="6"/>
        <end position="28"/>
    </location>
</feature>
<dbReference type="OrthoDB" id="9806939at2"/>
<dbReference type="PANTHER" id="PTHR30469:SF12">
    <property type="entry name" value="MULTIDRUG RESISTANCE PROTEIN MDTA"/>
    <property type="match status" value="1"/>
</dbReference>
<dbReference type="STRING" id="1842532.A7E78_07690"/>
<dbReference type="RefSeq" id="WP_072283696.1">
    <property type="nucleotide sequence ID" value="NZ_CP015519.1"/>
</dbReference>
<evidence type="ECO:0000259" key="4">
    <source>
        <dbReference type="Pfam" id="PF25967"/>
    </source>
</evidence>
<protein>
    <recommendedName>
        <fullName evidence="4">Multidrug resistance protein MdtA-like C-terminal permuted SH3 domain-containing protein</fullName>
    </recommendedName>
</protein>
<dbReference type="AlphaFoldDB" id="A0A1L3GP66"/>
<organism evidence="5 6">
    <name type="scientific">Syntrophotalea acetylenivorans</name>
    <dbReference type="NCBI Taxonomy" id="1842532"/>
    <lineage>
        <taxon>Bacteria</taxon>
        <taxon>Pseudomonadati</taxon>
        <taxon>Thermodesulfobacteriota</taxon>
        <taxon>Desulfuromonadia</taxon>
        <taxon>Desulfuromonadales</taxon>
        <taxon>Syntrophotaleaceae</taxon>
        <taxon>Syntrophotalea</taxon>
    </lineage>
</organism>
<feature type="coiled-coil region" evidence="2">
    <location>
        <begin position="112"/>
        <end position="139"/>
    </location>
</feature>
<evidence type="ECO:0000256" key="2">
    <source>
        <dbReference type="SAM" id="Coils"/>
    </source>
</evidence>
<keyword evidence="3" id="KW-1133">Transmembrane helix</keyword>
<dbReference type="InterPro" id="IPR058627">
    <property type="entry name" value="MdtA-like_C"/>
</dbReference>
<dbReference type="InterPro" id="IPR006143">
    <property type="entry name" value="RND_pump_MFP"/>
</dbReference>
<dbReference type="NCBIfam" id="TIGR01730">
    <property type="entry name" value="RND_mfp"/>
    <property type="match status" value="1"/>
</dbReference>
<dbReference type="Pfam" id="PF25967">
    <property type="entry name" value="RND-MFP_C"/>
    <property type="match status" value="1"/>
</dbReference>
<dbReference type="GO" id="GO:0015562">
    <property type="term" value="F:efflux transmembrane transporter activity"/>
    <property type="evidence" value="ECO:0007669"/>
    <property type="project" value="TreeGrafter"/>
</dbReference>
<evidence type="ECO:0000313" key="5">
    <source>
        <dbReference type="EMBL" id="APG27729.1"/>
    </source>
</evidence>
<dbReference type="KEGG" id="pef:A7E78_07690"/>
<keyword evidence="3" id="KW-0812">Transmembrane</keyword>
<keyword evidence="2" id="KW-0175">Coiled coil</keyword>
<dbReference type="Gene3D" id="2.40.50.100">
    <property type="match status" value="1"/>
</dbReference>
<name>A0A1L3GP66_9BACT</name>
<proteinExistence type="inferred from homology"/>
<dbReference type="Gene3D" id="2.40.30.170">
    <property type="match status" value="1"/>
</dbReference>
<feature type="domain" description="Multidrug resistance protein MdtA-like C-terminal permuted SH3" evidence="4">
    <location>
        <begin position="325"/>
        <end position="373"/>
    </location>
</feature>
<gene>
    <name evidence="5" type="ORF">A7E78_07690</name>
</gene>
<dbReference type="PANTHER" id="PTHR30469">
    <property type="entry name" value="MULTIDRUG RESISTANCE PROTEIN MDTA"/>
    <property type="match status" value="1"/>
</dbReference>
<accession>A0A1L3GP66</accession>
<dbReference type="Proteomes" id="UP000182517">
    <property type="component" value="Chromosome"/>
</dbReference>